<dbReference type="AlphaFoldDB" id="A0A5J4K7W9"/>
<evidence type="ECO:0000313" key="3">
    <source>
        <dbReference type="Proteomes" id="UP000334820"/>
    </source>
</evidence>
<proteinExistence type="predicted"/>
<protein>
    <submittedName>
        <fullName evidence="2">Uncharacterized protein</fullName>
    </submittedName>
</protein>
<accession>A0A5J4K7W9</accession>
<dbReference type="EMBL" id="BKZV01000005">
    <property type="protein sequence ID" value="GER84698.1"/>
    <property type="molecule type" value="Genomic_DNA"/>
</dbReference>
<reference evidence="2 3" key="1">
    <citation type="journal article" date="2019" name="Int. J. Syst. Evol. Microbiol.">
        <title>Thermogemmatispora aurantia sp. nov. and Thermogemmatispora argillosa sp. nov., within the class Ktedonobacteria, and emended description of the genus Thermogemmatispora.</title>
        <authorList>
            <person name="Zheng Y."/>
            <person name="Wang C.M."/>
            <person name="Sakai Y."/>
            <person name="Abe K."/>
            <person name="Yokota A."/>
            <person name="Yabe S."/>
        </authorList>
    </citation>
    <scope>NUCLEOTIDE SEQUENCE [LARGE SCALE GENOMIC DNA]</scope>
    <source>
        <strain evidence="2 3">A1-2</strain>
    </source>
</reference>
<evidence type="ECO:0000313" key="2">
    <source>
        <dbReference type="EMBL" id="GER84698.1"/>
    </source>
</evidence>
<evidence type="ECO:0000256" key="1">
    <source>
        <dbReference type="SAM" id="MobiDB-lite"/>
    </source>
</evidence>
<dbReference type="Proteomes" id="UP000334820">
    <property type="component" value="Unassembled WGS sequence"/>
</dbReference>
<comment type="caution">
    <text evidence="2">The sequence shown here is derived from an EMBL/GenBank/DDBJ whole genome shotgun (WGS) entry which is preliminary data.</text>
</comment>
<name>A0A5J4K7W9_9CHLR</name>
<keyword evidence="3" id="KW-1185">Reference proteome</keyword>
<organism evidence="2 3">
    <name type="scientific">Thermogemmatispora aurantia</name>
    <dbReference type="NCBI Taxonomy" id="2045279"/>
    <lineage>
        <taxon>Bacteria</taxon>
        <taxon>Bacillati</taxon>
        <taxon>Chloroflexota</taxon>
        <taxon>Ktedonobacteria</taxon>
        <taxon>Thermogemmatisporales</taxon>
        <taxon>Thermogemmatisporaceae</taxon>
        <taxon>Thermogemmatispora</taxon>
    </lineage>
</organism>
<sequence length="157" mass="16962">MPPWLMANDTMPVKKRSVTKGGRSLPCSGLRGAGPARLVRRQGEANGLRPACIMKGRWRRGEGEEAAQATLAQPLSEEGEGAGWRLAALSCQRGRGTLTDKRLWGRQGLDGTRRDQRRSLDKDQVCVYPHVGLGAAIPGDRPLAAPTQLNDRAGDLV</sequence>
<gene>
    <name evidence="2" type="ORF">KTAU_33340</name>
</gene>
<feature type="region of interest" description="Disordered" evidence="1">
    <location>
        <begin position="138"/>
        <end position="157"/>
    </location>
</feature>